<dbReference type="SUPFAM" id="SSF48726">
    <property type="entry name" value="Immunoglobulin"/>
    <property type="match status" value="1"/>
</dbReference>
<reference evidence="4 5" key="1">
    <citation type="submission" date="2014-04" db="EMBL/GenBank/DDBJ databases">
        <title>Genome evolution of avian class.</title>
        <authorList>
            <person name="Zhang G."/>
            <person name="Li C."/>
        </authorList>
    </citation>
    <scope>NUCLEOTIDE SEQUENCE [LARGE SCALE GENOMIC DNA]</scope>
    <source>
        <strain evidence="4">BGI_N324</strain>
    </source>
</reference>
<evidence type="ECO:0000256" key="1">
    <source>
        <dbReference type="ARBA" id="ARBA00004370"/>
    </source>
</evidence>
<keyword evidence="2" id="KW-0812">Transmembrane</keyword>
<evidence type="ECO:0000256" key="2">
    <source>
        <dbReference type="ARBA" id="ARBA00022692"/>
    </source>
</evidence>
<dbReference type="GO" id="GO:0004888">
    <property type="term" value="F:transmembrane signaling receptor activity"/>
    <property type="evidence" value="ECO:0007669"/>
    <property type="project" value="TreeGrafter"/>
</dbReference>
<evidence type="ECO:0000313" key="4">
    <source>
        <dbReference type="EMBL" id="KFP38840.1"/>
    </source>
</evidence>
<proteinExistence type="predicted"/>
<feature type="non-terminal residue" evidence="4">
    <location>
        <position position="1"/>
    </location>
</feature>
<keyword evidence="3" id="KW-0472">Membrane</keyword>
<organism evidence="4 5">
    <name type="scientific">Chlamydotis macqueenii</name>
    <name type="common">Macqueen's bustard</name>
    <dbReference type="NCBI Taxonomy" id="187382"/>
    <lineage>
        <taxon>Eukaryota</taxon>
        <taxon>Metazoa</taxon>
        <taxon>Chordata</taxon>
        <taxon>Craniata</taxon>
        <taxon>Vertebrata</taxon>
        <taxon>Euteleostomi</taxon>
        <taxon>Archelosauria</taxon>
        <taxon>Archosauria</taxon>
        <taxon>Dinosauria</taxon>
        <taxon>Saurischia</taxon>
        <taxon>Theropoda</taxon>
        <taxon>Coelurosauria</taxon>
        <taxon>Aves</taxon>
        <taxon>Neognathae</taxon>
        <taxon>Neoaves</taxon>
        <taxon>Otidimorphae</taxon>
        <taxon>Otidiformes</taxon>
        <taxon>Otididae</taxon>
        <taxon>Chlamydotis</taxon>
    </lineage>
</organism>
<evidence type="ECO:0000256" key="3">
    <source>
        <dbReference type="ARBA" id="ARBA00023136"/>
    </source>
</evidence>
<sequence>RFSIQDNRTQRVFTVTMDGLVKEDAGTYYCGVRT</sequence>
<dbReference type="GO" id="GO:0005886">
    <property type="term" value="C:plasma membrane"/>
    <property type="evidence" value="ECO:0007669"/>
    <property type="project" value="TreeGrafter"/>
</dbReference>
<gene>
    <name evidence="4" type="ORF">N324_06154</name>
</gene>
<dbReference type="AlphaFoldDB" id="A0A091KI12"/>
<dbReference type="InterPro" id="IPR050671">
    <property type="entry name" value="CD300_family_receptors"/>
</dbReference>
<name>A0A091KI12_9AVES</name>
<evidence type="ECO:0000313" key="5">
    <source>
        <dbReference type="Proteomes" id="UP000053330"/>
    </source>
</evidence>
<dbReference type="Proteomes" id="UP000053330">
    <property type="component" value="Unassembled WGS sequence"/>
</dbReference>
<dbReference type="EMBL" id="KK741237">
    <property type="protein sequence ID" value="KFP38840.1"/>
    <property type="molecule type" value="Genomic_DNA"/>
</dbReference>
<evidence type="ECO:0008006" key="6">
    <source>
        <dbReference type="Google" id="ProtNLM"/>
    </source>
</evidence>
<dbReference type="Gene3D" id="2.60.40.10">
    <property type="entry name" value="Immunoglobulins"/>
    <property type="match status" value="1"/>
</dbReference>
<keyword evidence="5" id="KW-1185">Reference proteome</keyword>
<dbReference type="PANTHER" id="PTHR11860">
    <property type="entry name" value="POLYMERIC-IMMUNOGLOBULIN RECEPTOR"/>
    <property type="match status" value="1"/>
</dbReference>
<accession>A0A091KI12</accession>
<dbReference type="PANTHER" id="PTHR11860:SF87">
    <property type="entry name" value="CMRF35-LIKE MOLECULE 8"/>
    <property type="match status" value="1"/>
</dbReference>
<feature type="non-terminal residue" evidence="4">
    <location>
        <position position="34"/>
    </location>
</feature>
<comment type="subcellular location">
    <subcellularLocation>
        <location evidence="1">Membrane</location>
    </subcellularLocation>
</comment>
<dbReference type="InterPro" id="IPR013783">
    <property type="entry name" value="Ig-like_fold"/>
</dbReference>
<dbReference type="InterPro" id="IPR036179">
    <property type="entry name" value="Ig-like_dom_sf"/>
</dbReference>
<protein>
    <recommendedName>
        <fullName evidence="6">Immunoglobulin V-set domain-containing protein</fullName>
    </recommendedName>
</protein>